<dbReference type="GO" id="GO:0006096">
    <property type="term" value="P:glycolytic process"/>
    <property type="evidence" value="ECO:0007669"/>
    <property type="project" value="UniProtKB-UniRule"/>
</dbReference>
<name>A0A931CZG4_9BACT</name>
<dbReference type="PIRSF" id="PIRSF000724">
    <property type="entry name" value="Pgk"/>
    <property type="match status" value="1"/>
</dbReference>
<feature type="binding site" evidence="13">
    <location>
        <position position="117"/>
    </location>
    <ligand>
        <name>substrate</name>
    </ligand>
</feature>
<dbReference type="HAMAP" id="MF_00145">
    <property type="entry name" value="Phosphoglyc_kinase"/>
    <property type="match status" value="1"/>
</dbReference>
<dbReference type="GO" id="GO:0043531">
    <property type="term" value="F:ADP binding"/>
    <property type="evidence" value="ECO:0007669"/>
    <property type="project" value="TreeGrafter"/>
</dbReference>
<dbReference type="Gene3D" id="3.40.50.1260">
    <property type="entry name" value="Phosphoglycerate kinase, N-terminal domain"/>
    <property type="match status" value="2"/>
</dbReference>
<keyword evidence="7 13" id="KW-0963">Cytoplasm</keyword>
<dbReference type="InterPro" id="IPR036043">
    <property type="entry name" value="Phosphoglycerate_kinase_sf"/>
</dbReference>
<dbReference type="Proteomes" id="UP000706172">
    <property type="component" value="Unassembled WGS sequence"/>
</dbReference>
<evidence type="ECO:0000256" key="1">
    <source>
        <dbReference type="ARBA" id="ARBA00000642"/>
    </source>
</evidence>
<dbReference type="FunFam" id="3.40.50.1260:FF:000031">
    <property type="entry name" value="Phosphoglycerate kinase 1"/>
    <property type="match status" value="1"/>
</dbReference>
<evidence type="ECO:0000256" key="2">
    <source>
        <dbReference type="ARBA" id="ARBA00004838"/>
    </source>
</evidence>
<dbReference type="InterPro" id="IPR001576">
    <property type="entry name" value="Phosphoglycerate_kinase"/>
</dbReference>
<comment type="pathway">
    <text evidence="2 13">Carbohydrate degradation; glycolysis; pyruvate from D-glyceraldehyde 3-phosphate: step 2/5.</text>
</comment>
<evidence type="ECO:0000256" key="14">
    <source>
        <dbReference type="PIRSR" id="PIRSR000724-1"/>
    </source>
</evidence>
<evidence type="ECO:0000313" key="18">
    <source>
        <dbReference type="Proteomes" id="UP000706172"/>
    </source>
</evidence>
<feature type="binding site" evidence="13 14">
    <location>
        <begin position="58"/>
        <end position="61"/>
    </location>
    <ligand>
        <name>substrate</name>
    </ligand>
</feature>
<feature type="binding site" evidence="13 15">
    <location>
        <begin position="349"/>
        <end position="352"/>
    </location>
    <ligand>
        <name>ATP</name>
        <dbReference type="ChEBI" id="CHEBI:30616"/>
    </ligand>
</feature>
<feature type="binding site" evidence="14">
    <location>
        <position position="35"/>
    </location>
    <ligand>
        <name>(2R)-3-phosphoglycerate</name>
        <dbReference type="ChEBI" id="CHEBI:58272"/>
    </ligand>
</feature>
<comment type="catalytic activity">
    <reaction evidence="1 13 16">
        <text>(2R)-3-phosphoglycerate + ATP = (2R)-3-phospho-glyceroyl phosphate + ADP</text>
        <dbReference type="Rhea" id="RHEA:14801"/>
        <dbReference type="ChEBI" id="CHEBI:30616"/>
        <dbReference type="ChEBI" id="CHEBI:57604"/>
        <dbReference type="ChEBI" id="CHEBI:58272"/>
        <dbReference type="ChEBI" id="CHEBI:456216"/>
        <dbReference type="EC" id="2.7.2.3"/>
    </reaction>
</comment>
<dbReference type="PANTHER" id="PTHR11406:SF23">
    <property type="entry name" value="PHOSPHOGLYCERATE KINASE 1, CHLOROPLASTIC-RELATED"/>
    <property type="match status" value="1"/>
</dbReference>
<comment type="similarity">
    <text evidence="3 13 16">Belongs to the phosphoglycerate kinase family.</text>
</comment>
<evidence type="ECO:0000256" key="10">
    <source>
        <dbReference type="ARBA" id="ARBA00022777"/>
    </source>
</evidence>
<dbReference type="SUPFAM" id="SSF53748">
    <property type="entry name" value="Phosphoglycerate kinase"/>
    <property type="match status" value="1"/>
</dbReference>
<dbReference type="FunFam" id="3.40.50.1260:FF:000006">
    <property type="entry name" value="Phosphoglycerate kinase"/>
    <property type="match status" value="1"/>
</dbReference>
<dbReference type="PRINTS" id="PR00477">
    <property type="entry name" value="PHGLYCKINASE"/>
</dbReference>
<dbReference type="EMBL" id="JACCQK010000632">
    <property type="protein sequence ID" value="MBG0780231.1"/>
    <property type="molecule type" value="Genomic_DNA"/>
</dbReference>
<proteinExistence type="inferred from homology"/>
<keyword evidence="10 13" id="KW-0418">Kinase</keyword>
<sequence>MRSVQEIDVTGKRVFVRVDYNLPMDEQGKITDDNRIRQTLDLIAYLQDRQAKIILASHLGRPKNGYEKRFSLAPVAEHLSALLKKKVMFAPDCIGSPVTDQVAAMENGDILLLENLRFHKEEKSNDPGFARKLAGLCDVYVNNAFAVSHRDQASVTGMVAHVPEAGAGFLLEREMNAYADAFEKPKRPLVAVIGGAKVSSKLAALENMLNTVDQMIIGGAMANTFLLSQGIDTKASLIEPDLKDTAARILNKAQEKRIAVHLPEDLVVADSFAQTAQTKTVALNAVPDGWMIMDIGPKTAETFMRNLAGAKTIVWNGPMGVFEMPGFMAGTCAVARGIADADAFSFVGGGDTGLAARQCNVFDQVSYVSTGGGAFLHLMEGKPLPGVVALG</sequence>
<dbReference type="GO" id="GO:0005829">
    <property type="term" value="C:cytosol"/>
    <property type="evidence" value="ECO:0007669"/>
    <property type="project" value="TreeGrafter"/>
</dbReference>
<dbReference type="GO" id="GO:0006094">
    <property type="term" value="P:gluconeogenesis"/>
    <property type="evidence" value="ECO:0007669"/>
    <property type="project" value="TreeGrafter"/>
</dbReference>
<feature type="binding site" evidence="14">
    <location>
        <position position="150"/>
    </location>
    <ligand>
        <name>(2R)-3-phosphoglycerate</name>
        <dbReference type="ChEBI" id="CHEBI:58272"/>
    </ligand>
</feature>
<dbReference type="Pfam" id="PF00162">
    <property type="entry name" value="PGK"/>
    <property type="match status" value="1"/>
</dbReference>
<evidence type="ECO:0000256" key="4">
    <source>
        <dbReference type="ARBA" id="ARBA00011245"/>
    </source>
</evidence>
<keyword evidence="12 13" id="KW-0324">Glycolysis</keyword>
<dbReference type="PANTHER" id="PTHR11406">
    <property type="entry name" value="PHOSPHOGLYCERATE KINASE"/>
    <property type="match status" value="1"/>
</dbReference>
<evidence type="ECO:0000256" key="6">
    <source>
        <dbReference type="ARBA" id="ARBA00016471"/>
    </source>
</evidence>
<dbReference type="InterPro" id="IPR015824">
    <property type="entry name" value="Phosphoglycerate_kinase_N"/>
</dbReference>
<reference evidence="17" key="1">
    <citation type="submission" date="2020-07" db="EMBL/GenBank/DDBJ databases">
        <title>Severe corrosion of carbon steel in oil field produced water can be linked to methanogenic archaea containing a special type of NiFe hydrogenase.</title>
        <authorList>
            <person name="Lahme S."/>
            <person name="Mand J."/>
            <person name="Longwell J."/>
            <person name="Smith R."/>
            <person name="Enning D."/>
        </authorList>
    </citation>
    <scope>NUCLEOTIDE SEQUENCE</scope>
    <source>
        <strain evidence="17">MIC098Bin6</strain>
    </source>
</reference>
<evidence type="ECO:0000256" key="8">
    <source>
        <dbReference type="ARBA" id="ARBA00022679"/>
    </source>
</evidence>
<dbReference type="GO" id="GO:0005524">
    <property type="term" value="F:ATP binding"/>
    <property type="evidence" value="ECO:0007669"/>
    <property type="project" value="UniProtKB-KW"/>
</dbReference>
<keyword evidence="11 13" id="KW-0067">ATP-binding</keyword>
<evidence type="ECO:0000256" key="11">
    <source>
        <dbReference type="ARBA" id="ARBA00022840"/>
    </source>
</evidence>
<dbReference type="EC" id="2.7.2.3" evidence="5 13"/>
<keyword evidence="9 13" id="KW-0547">Nucleotide-binding</keyword>
<accession>A0A931CZG4</accession>
<comment type="caution">
    <text evidence="13">Lacks conserved residue(s) required for the propagation of feature annotation.</text>
</comment>
<evidence type="ECO:0000256" key="15">
    <source>
        <dbReference type="PIRSR" id="PIRSR000724-2"/>
    </source>
</evidence>
<organism evidence="17 18">
    <name type="scientific">Desulfotignum balticum</name>
    <dbReference type="NCBI Taxonomy" id="115781"/>
    <lineage>
        <taxon>Bacteria</taxon>
        <taxon>Pseudomonadati</taxon>
        <taxon>Thermodesulfobacteriota</taxon>
        <taxon>Desulfobacteria</taxon>
        <taxon>Desulfobacterales</taxon>
        <taxon>Desulfobacteraceae</taxon>
        <taxon>Desulfotignum</taxon>
    </lineage>
</organism>
<keyword evidence="8 13" id="KW-0808">Transferase</keyword>
<feature type="binding site" evidence="14">
    <location>
        <position position="117"/>
    </location>
    <ligand>
        <name>(2R)-3-phosphoglycerate</name>
        <dbReference type="ChEBI" id="CHEBI:58272"/>
    </ligand>
</feature>
<dbReference type="GO" id="GO:0004618">
    <property type="term" value="F:phosphoglycerate kinase activity"/>
    <property type="evidence" value="ECO:0007669"/>
    <property type="project" value="UniProtKB-UniRule"/>
</dbReference>
<comment type="subunit">
    <text evidence="4 13">Monomer.</text>
</comment>
<comment type="subcellular location">
    <subcellularLocation>
        <location evidence="13">Cytoplasm</location>
    </subcellularLocation>
</comment>
<evidence type="ECO:0000256" key="13">
    <source>
        <dbReference type="HAMAP-Rule" id="MF_00145"/>
    </source>
</evidence>
<feature type="binding site" evidence="13 15">
    <location>
        <position position="201"/>
    </location>
    <ligand>
        <name>ATP</name>
        <dbReference type="ChEBI" id="CHEBI:30616"/>
    </ligand>
</feature>
<feature type="binding site" evidence="13">
    <location>
        <position position="150"/>
    </location>
    <ligand>
        <name>substrate</name>
    </ligand>
</feature>
<evidence type="ECO:0000256" key="12">
    <source>
        <dbReference type="ARBA" id="ARBA00023152"/>
    </source>
</evidence>
<feature type="binding site" evidence="13 15">
    <location>
        <position position="323"/>
    </location>
    <ligand>
        <name>ATP</name>
        <dbReference type="ChEBI" id="CHEBI:30616"/>
    </ligand>
</feature>
<protein>
    <recommendedName>
        <fullName evidence="6 13">Phosphoglycerate kinase</fullName>
        <ecNumber evidence="5 13">2.7.2.3</ecNumber>
    </recommendedName>
</protein>
<gene>
    <name evidence="13" type="primary">pgk</name>
    <name evidence="17" type="ORF">H0S81_09950</name>
</gene>
<evidence type="ECO:0000256" key="5">
    <source>
        <dbReference type="ARBA" id="ARBA00013061"/>
    </source>
</evidence>
<evidence type="ECO:0000256" key="16">
    <source>
        <dbReference type="RuleBase" id="RU000532"/>
    </source>
</evidence>
<evidence type="ECO:0000313" key="17">
    <source>
        <dbReference type="EMBL" id="MBG0780231.1"/>
    </source>
</evidence>
<dbReference type="AlphaFoldDB" id="A0A931CZG4"/>
<feature type="binding site" evidence="13">
    <location>
        <position position="35"/>
    </location>
    <ligand>
        <name>substrate</name>
    </ligand>
</feature>
<feature type="binding site" evidence="13 14">
    <location>
        <begin position="19"/>
        <end position="21"/>
    </location>
    <ligand>
        <name>substrate</name>
    </ligand>
</feature>
<evidence type="ECO:0000256" key="7">
    <source>
        <dbReference type="ARBA" id="ARBA00022490"/>
    </source>
</evidence>
<evidence type="ECO:0000256" key="3">
    <source>
        <dbReference type="ARBA" id="ARBA00008982"/>
    </source>
</evidence>
<comment type="caution">
    <text evidence="17">The sequence shown here is derived from an EMBL/GenBank/DDBJ whole genome shotgun (WGS) entry which is preliminary data.</text>
</comment>
<evidence type="ECO:0000256" key="9">
    <source>
        <dbReference type="ARBA" id="ARBA00022741"/>
    </source>
</evidence>